<keyword evidence="2" id="KW-0812">Transmembrane</keyword>
<gene>
    <name evidence="3" type="ORF">BLX24_05525</name>
</gene>
<keyword evidence="2" id="KW-1133">Transmembrane helix</keyword>
<feature type="region of interest" description="Disordered" evidence="1">
    <location>
        <begin position="83"/>
        <end position="133"/>
    </location>
</feature>
<protein>
    <recommendedName>
        <fullName evidence="5">Outer membrane protein beta-barrel domain-containing protein</fullName>
    </recommendedName>
</protein>
<keyword evidence="2" id="KW-0472">Membrane</keyword>
<dbReference type="EMBL" id="MORL01000002">
    <property type="protein sequence ID" value="OIN60291.1"/>
    <property type="molecule type" value="Genomic_DNA"/>
</dbReference>
<dbReference type="AlphaFoldDB" id="A0A1S2VND7"/>
<evidence type="ECO:0000256" key="2">
    <source>
        <dbReference type="SAM" id="Phobius"/>
    </source>
</evidence>
<evidence type="ECO:0000313" key="4">
    <source>
        <dbReference type="Proteomes" id="UP000181790"/>
    </source>
</evidence>
<evidence type="ECO:0000256" key="1">
    <source>
        <dbReference type="SAM" id="MobiDB-lite"/>
    </source>
</evidence>
<reference evidence="3 4" key="1">
    <citation type="submission" date="2016-10" db="EMBL/GenBank/DDBJ databases">
        <title>Arsenicibacter rosenii gen. nov., sp. nov., an efficient arsenic-methylating bacterium isolated from an arsenic-contaminated paddy soil.</title>
        <authorList>
            <person name="Huang K."/>
        </authorList>
    </citation>
    <scope>NUCLEOTIDE SEQUENCE [LARGE SCALE GENOMIC DNA]</scope>
    <source>
        <strain evidence="3 4">SM-1</strain>
    </source>
</reference>
<evidence type="ECO:0008006" key="5">
    <source>
        <dbReference type="Google" id="ProtNLM"/>
    </source>
</evidence>
<name>A0A1S2VND7_9BACT</name>
<dbReference type="OrthoDB" id="1523584at2"/>
<feature type="transmembrane region" description="Helical" evidence="2">
    <location>
        <begin position="53"/>
        <end position="74"/>
    </location>
</feature>
<evidence type="ECO:0000313" key="3">
    <source>
        <dbReference type="EMBL" id="OIN60291.1"/>
    </source>
</evidence>
<proteinExistence type="predicted"/>
<sequence>MQEYPDNEQPNEGFDGLFRKSAEEFEPTFDPAAWQDMRARLEEHDRKVLMNKWLIRSSIMLAVLLLGFVGWYSWEVVNAGGASVRQQPGPPARAHNRSSESGRLVKTSPEDPAITGSAPAPGIKTGGNAAGNGNVPVKTVDAVKENNGLPVQPKTVAAATEHTTDATTGNPVPYTDNNQPTFTVQPSARLANKPGKRVVPAGLAVERTRAAEIGRSRQMTDLPAGTAVGSTGSESPAVSQIKEPGRRAGTIVNPDFDPAGEEPAPLTDLNSAAREEGMPVWANIDRLQSHSFVWPVFVPALGYPVQAPVADKPVVQERQKVRGFSLRAGISPDLTTIGLRNFVRPGVNLGLLAEYRLSNRWSIQAGAMWSKKVYEAYPDQYEWPSNWKWQVPVLGVDGICSMVDVPLNVRYDIILQPRKSGLLPSRWFVNTGVTSFIMLREVYDYQYENPDDPKIKFKQWAGKTGPYGLSHLNFTVGYERALTRRWAWQVEPFIKAPLQGVGRFKINLISTGAFFSIRYKL</sequence>
<accession>A0A1S2VND7</accession>
<organism evidence="3 4">
    <name type="scientific">Arsenicibacter rosenii</name>
    <dbReference type="NCBI Taxonomy" id="1750698"/>
    <lineage>
        <taxon>Bacteria</taxon>
        <taxon>Pseudomonadati</taxon>
        <taxon>Bacteroidota</taxon>
        <taxon>Cytophagia</taxon>
        <taxon>Cytophagales</taxon>
        <taxon>Spirosomataceae</taxon>
        <taxon>Arsenicibacter</taxon>
    </lineage>
</organism>
<dbReference type="RefSeq" id="WP_071502085.1">
    <property type="nucleotide sequence ID" value="NZ_MORL01000002.1"/>
</dbReference>
<dbReference type="Proteomes" id="UP000181790">
    <property type="component" value="Unassembled WGS sequence"/>
</dbReference>
<keyword evidence="4" id="KW-1185">Reference proteome</keyword>
<comment type="caution">
    <text evidence="3">The sequence shown here is derived from an EMBL/GenBank/DDBJ whole genome shotgun (WGS) entry which is preliminary data.</text>
</comment>